<dbReference type="RefSeq" id="XP_022645922.1">
    <property type="nucleotide sequence ID" value="XM_022790187.1"/>
</dbReference>
<keyword evidence="4" id="KW-1185">Reference proteome</keyword>
<dbReference type="GeneID" id="111243965"/>
<dbReference type="EnsemblMetazoa" id="XM_022790183">
    <property type="protein sequence ID" value="XP_022645918"/>
    <property type="gene ID" value="LOC111243897"/>
</dbReference>
<dbReference type="RefSeq" id="XP_022646151.1">
    <property type="nucleotide sequence ID" value="XM_022790416.1"/>
</dbReference>
<dbReference type="EnsemblMetazoa" id="XM_022790418">
    <property type="protein sequence ID" value="XP_022646153"/>
    <property type="gene ID" value="LOC111243965"/>
</dbReference>
<organism evidence="3 4">
    <name type="scientific">Varroa destructor</name>
    <name type="common">Honeybee mite</name>
    <dbReference type="NCBI Taxonomy" id="109461"/>
    <lineage>
        <taxon>Eukaryota</taxon>
        <taxon>Metazoa</taxon>
        <taxon>Ecdysozoa</taxon>
        <taxon>Arthropoda</taxon>
        <taxon>Chelicerata</taxon>
        <taxon>Arachnida</taxon>
        <taxon>Acari</taxon>
        <taxon>Parasitiformes</taxon>
        <taxon>Mesostigmata</taxon>
        <taxon>Gamasina</taxon>
        <taxon>Dermanyssoidea</taxon>
        <taxon>Varroidae</taxon>
        <taxon>Varroa</taxon>
    </lineage>
</organism>
<dbReference type="EnsemblMetazoa" id="XM_022790186">
    <property type="protein sequence ID" value="XP_022645921"/>
    <property type="gene ID" value="LOC111243897"/>
</dbReference>
<dbReference type="InParanoid" id="A0A7M7J483"/>
<feature type="domain" description="ELMO" evidence="2">
    <location>
        <begin position="361"/>
        <end position="463"/>
    </location>
</feature>
<dbReference type="EnsemblMetazoa" id="XM_022790417">
    <property type="protein sequence ID" value="XP_022646152"/>
    <property type="gene ID" value="LOC111243965"/>
</dbReference>
<dbReference type="RefSeq" id="XP_022646153.1">
    <property type="nucleotide sequence ID" value="XM_022790418.1"/>
</dbReference>
<evidence type="ECO:0000256" key="1">
    <source>
        <dbReference type="SAM" id="MobiDB-lite"/>
    </source>
</evidence>
<dbReference type="OrthoDB" id="28413at2759"/>
<dbReference type="EnsemblMetazoa" id="XM_022790415">
    <property type="protein sequence ID" value="XP_022646150"/>
    <property type="gene ID" value="LOC111243965"/>
</dbReference>
<dbReference type="GeneID" id="111243897"/>
<feature type="region of interest" description="Disordered" evidence="1">
    <location>
        <begin position="669"/>
        <end position="689"/>
    </location>
</feature>
<dbReference type="RefSeq" id="XP_022645919.1">
    <property type="nucleotide sequence ID" value="XM_022790184.1"/>
</dbReference>
<evidence type="ECO:0000313" key="4">
    <source>
        <dbReference type="Proteomes" id="UP000594260"/>
    </source>
</evidence>
<dbReference type="Pfam" id="PF04727">
    <property type="entry name" value="ELMO_CED12"/>
    <property type="match status" value="1"/>
</dbReference>
<dbReference type="RefSeq" id="XP_022646150.1">
    <property type="nucleotide sequence ID" value="XM_022790415.1"/>
</dbReference>
<proteinExistence type="predicted"/>
<dbReference type="EnsemblMetazoa" id="XM_022790184">
    <property type="protein sequence ID" value="XP_022645919"/>
    <property type="gene ID" value="LOC111243897"/>
</dbReference>
<dbReference type="RefSeq" id="XP_022645918.1">
    <property type="nucleotide sequence ID" value="XM_022790183.1"/>
</dbReference>
<reference evidence="3" key="1">
    <citation type="submission" date="2021-01" db="UniProtKB">
        <authorList>
            <consortium name="EnsemblMetazoa"/>
        </authorList>
    </citation>
    <scope>IDENTIFICATION</scope>
</reference>
<evidence type="ECO:0000259" key="2">
    <source>
        <dbReference type="Pfam" id="PF04727"/>
    </source>
</evidence>
<dbReference type="RefSeq" id="XP_022646152.1">
    <property type="nucleotide sequence ID" value="XM_022790417.1"/>
</dbReference>
<dbReference type="RefSeq" id="XP_022645920.1">
    <property type="nucleotide sequence ID" value="XM_022790185.1"/>
</dbReference>
<dbReference type="AlphaFoldDB" id="A0A7M7J483"/>
<evidence type="ECO:0000313" key="3">
    <source>
        <dbReference type="EnsemblMetazoa" id="XP_022646150"/>
    </source>
</evidence>
<dbReference type="InterPro" id="IPR006816">
    <property type="entry name" value="ELMO_dom"/>
</dbReference>
<name>A0A7M7J483_VARDE</name>
<dbReference type="KEGG" id="vde:111243965"/>
<protein>
    <recommendedName>
        <fullName evidence="2">ELMO domain-containing protein</fullName>
    </recommendedName>
</protein>
<dbReference type="Proteomes" id="UP000594260">
    <property type="component" value="Unplaced"/>
</dbReference>
<dbReference type="EnsemblMetazoa" id="XM_022790416">
    <property type="protein sequence ID" value="XP_022646151"/>
    <property type="gene ID" value="LOC111243965"/>
</dbReference>
<dbReference type="KEGG" id="vde:111243897"/>
<dbReference type="RefSeq" id="XP_022645921.1">
    <property type="nucleotide sequence ID" value="XM_022790186.1"/>
</dbReference>
<dbReference type="EnsemblMetazoa" id="XM_022790414">
    <property type="protein sequence ID" value="XP_022646149"/>
    <property type="gene ID" value="LOC111243965"/>
</dbReference>
<dbReference type="EnsemblMetazoa" id="XM_022790185">
    <property type="protein sequence ID" value="XP_022645920"/>
    <property type="gene ID" value="LOC111243897"/>
</dbReference>
<dbReference type="EnsemblMetazoa" id="XM_022790187">
    <property type="protein sequence ID" value="XP_022645922"/>
    <property type="gene ID" value="LOC111243897"/>
</dbReference>
<accession>A0A7M7J483</accession>
<dbReference type="RefSeq" id="XP_022646149.1">
    <property type="nucleotide sequence ID" value="XM_022790414.1"/>
</dbReference>
<sequence length="689" mass="79227">MMSFKVRVKVPHRPEFDKLFYMVQPDLPIKTQVLPICQRIDVEPAEYRFAYEEDGKLFYLTEQNRDILKEGNTVVLMRSPTLLAQTAKNDLESFNKAKALESLKLLIHCPKFAERFVAVEGIDSLVKVIAGGHFNGPQMHKALRIIKVFLSVCPLNVNHFTLEFVKRLCAELAPLSQYRGNFDVTLSVLGHMARVMPSDVFDHLPVSRIVENIAYGNTSTPRYFIILMNNLMDCLDTEHCQKLIADILNVSENLSEKLLHCFPKGSTENDMTFRQQLFQFQTKLLRNKYGPLYNQRGEMSHNNEFNSFMETVLRTHLGWRDPQSRRYIDALKRIGGVPEEYEDVLRPGEKFLITVRDIDGLTLHCLKYFEQKYSMVLYPWMKEISIVPLEYICPLLKSAILLSDLIVDMLSLEDAPAEGNKAFLRMFFTDLTCFLEEFFCLTLKLVLKTWREMRAVSGDLLKVFAIVREQLAFALDDEMATWSFDQLQLTLNAAPYPVISQRLEVKQLTSEDVKRQELLTSQLKDKIWSLVRESKIAKLIEGLDFSRVSDRGSRMKNKVVTVRLSHDRHQVRVIIDHQTLALPLESLLRVDTMKQCIHYRKDDFALTIMSTQTAPVHVATTDPEVFEDLWDAINGLIGVSLESKSALADFKELMDLELKLATLELEGIELPASPPPVPTNPDNYDFRSS</sequence>
<dbReference type="Gene3D" id="6.10.10.90">
    <property type="match status" value="1"/>
</dbReference>